<dbReference type="SUPFAM" id="SSF48557">
    <property type="entry name" value="L-aspartase-like"/>
    <property type="match status" value="1"/>
</dbReference>
<dbReference type="Gene3D" id="1.20.200.10">
    <property type="entry name" value="Fumarase/aspartase (Central domain)"/>
    <property type="match status" value="1"/>
</dbReference>
<protein>
    <submittedName>
        <fullName evidence="2">Histidine ammonia-lyase</fullName>
    </submittedName>
</protein>
<proteinExistence type="predicted"/>
<evidence type="ECO:0000256" key="1">
    <source>
        <dbReference type="ARBA" id="ARBA00023239"/>
    </source>
</evidence>
<gene>
    <name evidence="2" type="ORF">SAMN04515671_2516</name>
</gene>
<dbReference type="EMBL" id="LT629710">
    <property type="protein sequence ID" value="SDO96936.1"/>
    <property type="molecule type" value="Genomic_DNA"/>
</dbReference>
<keyword evidence="1 2" id="KW-0456">Lyase</keyword>
<organism evidence="2 3">
    <name type="scientific">Nakamurella panacisegetis</name>
    <dbReference type="NCBI Taxonomy" id="1090615"/>
    <lineage>
        <taxon>Bacteria</taxon>
        <taxon>Bacillati</taxon>
        <taxon>Actinomycetota</taxon>
        <taxon>Actinomycetes</taxon>
        <taxon>Nakamurellales</taxon>
        <taxon>Nakamurellaceae</taxon>
        <taxon>Nakamurella</taxon>
    </lineage>
</organism>
<dbReference type="GO" id="GO:0016841">
    <property type="term" value="F:ammonia-lyase activity"/>
    <property type="evidence" value="ECO:0007669"/>
    <property type="project" value="UniProtKB-ARBA"/>
</dbReference>
<dbReference type="STRING" id="1090615.SAMN04515671_2516"/>
<dbReference type="InterPro" id="IPR008948">
    <property type="entry name" value="L-Aspartase-like"/>
</dbReference>
<keyword evidence="3" id="KW-1185">Reference proteome</keyword>
<dbReference type="PANTHER" id="PTHR10362">
    <property type="entry name" value="HISTIDINE AMMONIA-LYASE"/>
    <property type="match status" value="1"/>
</dbReference>
<dbReference type="InterPro" id="IPR001106">
    <property type="entry name" value="Aromatic_Lyase"/>
</dbReference>
<evidence type="ECO:0000313" key="3">
    <source>
        <dbReference type="Proteomes" id="UP000198741"/>
    </source>
</evidence>
<evidence type="ECO:0000313" key="2">
    <source>
        <dbReference type="EMBL" id="SDO96936.1"/>
    </source>
</evidence>
<accession>A0A1H0NWL5</accession>
<dbReference type="AlphaFoldDB" id="A0A1H0NWL5"/>
<reference evidence="2 3" key="1">
    <citation type="submission" date="2016-10" db="EMBL/GenBank/DDBJ databases">
        <authorList>
            <person name="de Groot N.N."/>
        </authorList>
    </citation>
    <scope>NUCLEOTIDE SEQUENCE [LARGE SCALE GENOMIC DNA]</scope>
    <source>
        <strain evidence="3">P4-7,KCTC 19426,CECT 7604</strain>
    </source>
</reference>
<sequence>MVDGRSLTVAGIRSAAFRTRPIELAVTGRERARRSQEFADRTAGERPLYGRSTGVGANRTVSVPGDSGDHAVRLLRSHAASTGERRSPERVRAMLVVRLNQLATGGSGVDPQVLDGLVAMIADDALPAVRELGSIGTGDLSALATTALALMGEGPTSSPVRHITGFGPADGLAFISSNAAVIADAALAVSSIQESAAAALVVAALTFHAVDGNAEAYSDGALRTTPFAGAADAARTMRSLIGADPFGSRRSGPSGRAAARIQDPFGLRAIPQVNGPVLDRVAEAAEVVSRLANAPTENPLVAVDDADPTGGVVAHHAGFHQAYLQMALDSLALAVAQSGQLVLARMATLIEPSFTGLPPFLGDGTPGASGVMVCEYVAASALGAMRAAAAPAGLQTVTLSRGVEEDASFASLAATQCLTIADRYRQLVACELVTAVRALRMLDRPPAGRIEEILARCAALPTDLRDRDLTEDLALAIDLLPALAELTGRPAPARS</sequence>
<dbReference type="Proteomes" id="UP000198741">
    <property type="component" value="Chromosome I"/>
</dbReference>
<name>A0A1H0NWL5_9ACTN</name>
<dbReference type="Pfam" id="PF00221">
    <property type="entry name" value="Lyase_aromatic"/>
    <property type="match status" value="1"/>
</dbReference>